<dbReference type="Gramene" id="OIW04552">
    <property type="protein sequence ID" value="OIW04552"/>
    <property type="gene ID" value="TanjilG_13934"/>
</dbReference>
<reference evidence="1 2" key="1">
    <citation type="journal article" date="2017" name="Plant Biotechnol. J.">
        <title>A comprehensive draft genome sequence for lupin (Lupinus angustifolius), an emerging health food: insights into plant-microbe interactions and legume evolution.</title>
        <authorList>
            <person name="Hane J.K."/>
            <person name="Ming Y."/>
            <person name="Kamphuis L.G."/>
            <person name="Nelson M.N."/>
            <person name="Garg G."/>
            <person name="Atkins C.A."/>
            <person name="Bayer P.E."/>
            <person name="Bravo A."/>
            <person name="Bringans S."/>
            <person name="Cannon S."/>
            <person name="Edwards D."/>
            <person name="Foley R."/>
            <person name="Gao L.L."/>
            <person name="Harrison M.J."/>
            <person name="Huang W."/>
            <person name="Hurgobin B."/>
            <person name="Li S."/>
            <person name="Liu C.W."/>
            <person name="McGrath A."/>
            <person name="Morahan G."/>
            <person name="Murray J."/>
            <person name="Weller J."/>
            <person name="Jian J."/>
            <person name="Singh K.B."/>
        </authorList>
    </citation>
    <scope>NUCLEOTIDE SEQUENCE [LARGE SCALE GENOMIC DNA]</scope>
    <source>
        <strain evidence="2">cv. Tanjil</strain>
        <tissue evidence="1">Whole plant</tissue>
    </source>
</reference>
<dbReference type="STRING" id="3871.A0A1J7GVF3"/>
<proteinExistence type="predicted"/>
<protein>
    <submittedName>
        <fullName evidence="1">Uncharacterized protein</fullName>
    </submittedName>
</protein>
<gene>
    <name evidence="1" type="ORF">TanjilG_13934</name>
</gene>
<keyword evidence="2" id="KW-1185">Reference proteome</keyword>
<dbReference type="PANTHER" id="PTHR33984">
    <property type="entry name" value="OS02G0717600 PROTEIN"/>
    <property type="match status" value="1"/>
</dbReference>
<organism evidence="1 2">
    <name type="scientific">Lupinus angustifolius</name>
    <name type="common">Narrow-leaved blue lupine</name>
    <dbReference type="NCBI Taxonomy" id="3871"/>
    <lineage>
        <taxon>Eukaryota</taxon>
        <taxon>Viridiplantae</taxon>
        <taxon>Streptophyta</taxon>
        <taxon>Embryophyta</taxon>
        <taxon>Tracheophyta</taxon>
        <taxon>Spermatophyta</taxon>
        <taxon>Magnoliopsida</taxon>
        <taxon>eudicotyledons</taxon>
        <taxon>Gunneridae</taxon>
        <taxon>Pentapetalae</taxon>
        <taxon>rosids</taxon>
        <taxon>fabids</taxon>
        <taxon>Fabales</taxon>
        <taxon>Fabaceae</taxon>
        <taxon>Papilionoideae</taxon>
        <taxon>50 kb inversion clade</taxon>
        <taxon>genistoids sensu lato</taxon>
        <taxon>core genistoids</taxon>
        <taxon>Genisteae</taxon>
        <taxon>Lupinus</taxon>
    </lineage>
</organism>
<dbReference type="OMA" id="ANEWTHD"/>
<dbReference type="AlphaFoldDB" id="A0A1J7GVF3"/>
<dbReference type="EMBL" id="CM007369">
    <property type="protein sequence ID" value="OIW04552.1"/>
    <property type="molecule type" value="Genomic_DNA"/>
</dbReference>
<sequence length="116" mass="13559">MDQASQRSSDSPTRDPKVLSIECLRGSYKANEWTHDMLQTGDIVDEIRIRTFTNSMTRFKSPFKNDKNDVNKIVQDSYKKKETSIIIRVRRGTYEFIELQAYIVSNDFSLMKKLCP</sequence>
<evidence type="ECO:0000313" key="1">
    <source>
        <dbReference type="EMBL" id="OIW04552.1"/>
    </source>
</evidence>
<accession>A0A1J7GVF3</accession>
<dbReference type="PANTHER" id="PTHR33984:SF2">
    <property type="entry name" value="OS02G0717600 PROTEIN"/>
    <property type="match status" value="1"/>
</dbReference>
<dbReference type="Proteomes" id="UP000188354">
    <property type="component" value="Chromosome LG09"/>
</dbReference>
<evidence type="ECO:0000313" key="2">
    <source>
        <dbReference type="Proteomes" id="UP000188354"/>
    </source>
</evidence>
<name>A0A1J7GVF3_LUPAN</name>